<gene>
    <name evidence="2" type="ORF">GCM10023187_44710</name>
</gene>
<sequence>MNYTITGSLGHTGRPITEGLVKAGHSVTVITSKAENTSEIEALGAKAAVGSLEDGAFVKQAFADADAVYLMVPPNWNPTNWRAWQNVINDNYVEALKANDIRFAVVLSSIGAHREGVGPISGLHDLEEKLKTIDALNVKFLRPAYFMPNFMSLIPMVKNAGILGGNFGNPEEKVALVHPSDIAGVALHELLNLDFTGKRVRYIVGDERTGDEIARVLGEAIGKPEIPWIVFSDEQNLQGLLQAGLNEEVARSYTEMGAAMRTGIMQEDYWQNRTTLEKIKLEDFARTNFAPAFQG</sequence>
<dbReference type="EMBL" id="BAABHB010000012">
    <property type="protein sequence ID" value="GAA4414801.1"/>
    <property type="molecule type" value="Genomic_DNA"/>
</dbReference>
<dbReference type="InterPro" id="IPR036291">
    <property type="entry name" value="NAD(P)-bd_dom_sf"/>
</dbReference>
<organism evidence="2 3">
    <name type="scientific">Nibrella viscosa</name>
    <dbReference type="NCBI Taxonomy" id="1084524"/>
    <lineage>
        <taxon>Bacteria</taxon>
        <taxon>Pseudomonadati</taxon>
        <taxon>Bacteroidota</taxon>
        <taxon>Cytophagia</taxon>
        <taxon>Cytophagales</taxon>
        <taxon>Spirosomataceae</taxon>
        <taxon>Nibrella</taxon>
    </lineage>
</organism>
<evidence type="ECO:0000313" key="3">
    <source>
        <dbReference type="Proteomes" id="UP001500936"/>
    </source>
</evidence>
<accession>A0ABP8KRY2</accession>
<dbReference type="InterPro" id="IPR016040">
    <property type="entry name" value="NAD(P)-bd_dom"/>
</dbReference>
<dbReference type="SUPFAM" id="SSF51735">
    <property type="entry name" value="NAD(P)-binding Rossmann-fold domains"/>
    <property type="match status" value="1"/>
</dbReference>
<protein>
    <submittedName>
        <fullName evidence="2">NmrA family NAD(P)-binding protein</fullName>
    </submittedName>
</protein>
<dbReference type="PANTHER" id="PTHR43162">
    <property type="match status" value="1"/>
</dbReference>
<name>A0ABP8KRY2_9BACT</name>
<evidence type="ECO:0000313" key="2">
    <source>
        <dbReference type="EMBL" id="GAA4414801.1"/>
    </source>
</evidence>
<dbReference type="RefSeq" id="WP_345270249.1">
    <property type="nucleotide sequence ID" value="NZ_BAABHB010000012.1"/>
</dbReference>
<reference evidence="3" key="1">
    <citation type="journal article" date="2019" name="Int. J. Syst. Evol. Microbiol.">
        <title>The Global Catalogue of Microorganisms (GCM) 10K type strain sequencing project: providing services to taxonomists for standard genome sequencing and annotation.</title>
        <authorList>
            <consortium name="The Broad Institute Genomics Platform"/>
            <consortium name="The Broad Institute Genome Sequencing Center for Infectious Disease"/>
            <person name="Wu L."/>
            <person name="Ma J."/>
        </authorList>
    </citation>
    <scope>NUCLEOTIDE SEQUENCE [LARGE SCALE GENOMIC DNA]</scope>
    <source>
        <strain evidence="3">JCM 17925</strain>
    </source>
</reference>
<dbReference type="Proteomes" id="UP001500936">
    <property type="component" value="Unassembled WGS sequence"/>
</dbReference>
<comment type="caution">
    <text evidence="2">The sequence shown here is derived from an EMBL/GenBank/DDBJ whole genome shotgun (WGS) entry which is preliminary data.</text>
</comment>
<dbReference type="InterPro" id="IPR051604">
    <property type="entry name" value="Ergot_Alk_Oxidoreductase"/>
</dbReference>
<evidence type="ECO:0000259" key="1">
    <source>
        <dbReference type="Pfam" id="PF13460"/>
    </source>
</evidence>
<dbReference type="PANTHER" id="PTHR43162:SF1">
    <property type="entry name" value="PRESTALK A DIFFERENTIATION PROTEIN A"/>
    <property type="match status" value="1"/>
</dbReference>
<proteinExistence type="predicted"/>
<keyword evidence="3" id="KW-1185">Reference proteome</keyword>
<dbReference type="Gene3D" id="3.90.25.10">
    <property type="entry name" value="UDP-galactose 4-epimerase, domain 1"/>
    <property type="match status" value="1"/>
</dbReference>
<dbReference type="Pfam" id="PF13460">
    <property type="entry name" value="NAD_binding_10"/>
    <property type="match status" value="1"/>
</dbReference>
<feature type="domain" description="NAD(P)-binding" evidence="1">
    <location>
        <begin position="7"/>
        <end position="120"/>
    </location>
</feature>
<dbReference type="Gene3D" id="3.40.50.720">
    <property type="entry name" value="NAD(P)-binding Rossmann-like Domain"/>
    <property type="match status" value="1"/>
</dbReference>